<dbReference type="SUPFAM" id="SSF55060">
    <property type="entry name" value="GHMP Kinase, C-terminal domain"/>
    <property type="match status" value="1"/>
</dbReference>
<gene>
    <name evidence="1" type="ORF">JMPW2_047</name>
</gene>
<dbReference type="Proteomes" id="UP000225226">
    <property type="component" value="Segment"/>
</dbReference>
<protein>
    <submittedName>
        <fullName evidence="1">Uncharacterized protein</fullName>
    </submittedName>
</protein>
<dbReference type="EMBL" id="KU194205">
    <property type="protein sequence ID" value="ALT58169.1"/>
    <property type="molecule type" value="Genomic_DNA"/>
</dbReference>
<name>A0A0U2UV26_9CAUD</name>
<organism evidence="1 2">
    <name type="scientific">Escherichia phage JMPW2</name>
    <dbReference type="NCBI Taxonomy" id="1772218"/>
    <lineage>
        <taxon>Viruses</taxon>
        <taxon>Duplodnaviria</taxon>
        <taxon>Heunggongvirae</taxon>
        <taxon>Uroviricota</taxon>
        <taxon>Caudoviricetes</taxon>
        <taxon>Drexlerviridae</taxon>
        <taxon>Tunavirinae</taxon>
        <taxon>Tunavirus</taxon>
        <taxon>Tunavirus JMPW2</taxon>
    </lineage>
</organism>
<evidence type="ECO:0000313" key="1">
    <source>
        <dbReference type="EMBL" id="ALT58169.1"/>
    </source>
</evidence>
<accession>A0A0U2UV26</accession>
<reference evidence="1 2" key="1">
    <citation type="submission" date="2015-11" db="EMBL/GenBank/DDBJ databases">
        <title>Genomic identification of Escherichia phage JMPW2.</title>
        <authorList>
            <person name="Wang J."/>
            <person name="Lu S."/>
            <person name="Shen M."/>
            <person name="Zhu H."/>
            <person name="Le S."/>
            <person name="Li G."/>
            <person name="Tan Y."/>
            <person name="Zhao X."/>
            <person name="Shen W."/>
            <person name="Guo K."/>
            <person name="Yang Y."/>
            <person name="Li S."/>
            <person name="Li M."/>
            <person name="Zhu J."/>
            <person name="Rao X."/>
            <person name="Hu F."/>
        </authorList>
    </citation>
    <scope>NUCLEOTIDE SEQUENCE [LARGE SCALE GENOMIC DNA]</scope>
</reference>
<dbReference type="OrthoDB" id="8439at10239"/>
<proteinExistence type="predicted"/>
<keyword evidence="2" id="KW-1185">Reference proteome</keyword>
<dbReference type="InterPro" id="IPR036554">
    <property type="entry name" value="GHMP_kinase_C_sf"/>
</dbReference>
<evidence type="ECO:0000313" key="2">
    <source>
        <dbReference type="Proteomes" id="UP000225226"/>
    </source>
</evidence>
<sequence length="229" mass="24028">MSYGAFIDVNGNPFITPLSTPFALYAKGEIQSVKVSGSQVAERYVRIPTGVPVIAFCKTTNTQQGTALSAFTFRSGPNVGTVYIRGTNPANQSYTLTYYIFAIFEQSLPSWGMAIWDASGKLVLTNETKVLSDLVTIGTPGYAGGGLNIDATLSGSYAVVPTILGNYQIVIGRLPTGQPIIGNSTAGSSCRYNGSTTRINAAATTAAGRILNTTNNGNIITAIKTAAYD</sequence>